<dbReference type="RefSeq" id="WP_153818197.1">
    <property type="nucleotide sequence ID" value="NZ_WJIE01000001.1"/>
</dbReference>
<proteinExistence type="predicted"/>
<evidence type="ECO:0000259" key="9">
    <source>
        <dbReference type="PROSITE" id="PS50110"/>
    </source>
</evidence>
<dbReference type="EC" id="2.7.13.3" evidence="3"/>
<evidence type="ECO:0000256" key="5">
    <source>
        <dbReference type="ARBA" id="ARBA00022679"/>
    </source>
</evidence>
<dbReference type="OrthoDB" id="5485866at2"/>
<accession>A0A6N7PMS5</accession>
<evidence type="ECO:0000256" key="3">
    <source>
        <dbReference type="ARBA" id="ARBA00012438"/>
    </source>
</evidence>
<gene>
    <name evidence="11" type="ORF">GF068_05635</name>
</gene>
<dbReference type="InterPro" id="IPR036097">
    <property type="entry name" value="HisK_dim/P_sf"/>
</dbReference>
<evidence type="ECO:0000256" key="2">
    <source>
        <dbReference type="ARBA" id="ARBA00004370"/>
    </source>
</evidence>
<comment type="caution">
    <text evidence="11">The sequence shown here is derived from an EMBL/GenBank/DDBJ whole genome shotgun (WGS) entry which is preliminary data.</text>
</comment>
<dbReference type="Gene3D" id="6.10.340.10">
    <property type="match status" value="1"/>
</dbReference>
<evidence type="ECO:0000259" key="10">
    <source>
        <dbReference type="PROSITE" id="PS50885"/>
    </source>
</evidence>
<dbReference type="SMART" id="SM00388">
    <property type="entry name" value="HisKA"/>
    <property type="match status" value="1"/>
</dbReference>
<dbReference type="InterPro" id="IPR005467">
    <property type="entry name" value="His_kinase_dom"/>
</dbReference>
<dbReference type="CDD" id="cd17580">
    <property type="entry name" value="REC_2_DhkD-like"/>
    <property type="match status" value="1"/>
</dbReference>
<dbReference type="SMART" id="SM00448">
    <property type="entry name" value="REC"/>
    <property type="match status" value="1"/>
</dbReference>
<feature type="domain" description="Histidine kinase" evidence="8">
    <location>
        <begin position="368"/>
        <end position="584"/>
    </location>
</feature>
<dbReference type="CDD" id="cd00082">
    <property type="entry name" value="HisKA"/>
    <property type="match status" value="1"/>
</dbReference>
<dbReference type="Gene3D" id="1.10.287.130">
    <property type="match status" value="1"/>
</dbReference>
<feature type="domain" description="Response regulatory" evidence="9">
    <location>
        <begin position="603"/>
        <end position="719"/>
    </location>
</feature>
<dbReference type="GO" id="GO:0000155">
    <property type="term" value="F:phosphorelay sensor kinase activity"/>
    <property type="evidence" value="ECO:0007669"/>
    <property type="project" value="InterPro"/>
</dbReference>
<dbReference type="InterPro" id="IPR003661">
    <property type="entry name" value="HisK_dim/P_dom"/>
</dbReference>
<reference evidence="11 12" key="1">
    <citation type="submission" date="2019-10" db="EMBL/GenBank/DDBJ databases">
        <title>A soil myxobacterium in the family Polyangiaceae.</title>
        <authorList>
            <person name="Li Y."/>
            <person name="Wang J."/>
        </authorList>
    </citation>
    <scope>NUCLEOTIDE SEQUENCE [LARGE SCALE GENOMIC DNA]</scope>
    <source>
        <strain evidence="11 12">DSM 14734</strain>
    </source>
</reference>
<name>A0A6N7PMS5_9BACT</name>
<keyword evidence="5" id="KW-0808">Transferase</keyword>
<dbReference type="Proteomes" id="UP000440224">
    <property type="component" value="Unassembled WGS sequence"/>
</dbReference>
<dbReference type="InterPro" id="IPR001789">
    <property type="entry name" value="Sig_transdc_resp-reg_receiver"/>
</dbReference>
<evidence type="ECO:0000256" key="1">
    <source>
        <dbReference type="ARBA" id="ARBA00000085"/>
    </source>
</evidence>
<dbReference type="PANTHER" id="PTHR43547">
    <property type="entry name" value="TWO-COMPONENT HISTIDINE KINASE"/>
    <property type="match status" value="1"/>
</dbReference>
<dbReference type="SUPFAM" id="SSF52172">
    <property type="entry name" value="CheY-like"/>
    <property type="match status" value="1"/>
</dbReference>
<dbReference type="PROSITE" id="PS50885">
    <property type="entry name" value="HAMP"/>
    <property type="match status" value="1"/>
</dbReference>
<dbReference type="AlphaFoldDB" id="A0A6N7PMS5"/>
<dbReference type="Gene3D" id="3.30.565.10">
    <property type="entry name" value="Histidine kinase-like ATPase, C-terminal domain"/>
    <property type="match status" value="1"/>
</dbReference>
<keyword evidence="4 7" id="KW-0597">Phosphoprotein</keyword>
<dbReference type="InterPro" id="IPR003594">
    <property type="entry name" value="HATPase_dom"/>
</dbReference>
<dbReference type="EMBL" id="WJIE01000001">
    <property type="protein sequence ID" value="MRG91405.1"/>
    <property type="molecule type" value="Genomic_DNA"/>
</dbReference>
<dbReference type="PRINTS" id="PR00344">
    <property type="entry name" value="BCTRLSENSOR"/>
</dbReference>
<dbReference type="GO" id="GO:0016020">
    <property type="term" value="C:membrane"/>
    <property type="evidence" value="ECO:0007669"/>
    <property type="project" value="UniProtKB-SubCell"/>
</dbReference>
<dbReference type="Gene3D" id="3.40.50.2300">
    <property type="match status" value="1"/>
</dbReference>
<dbReference type="SUPFAM" id="SSF47384">
    <property type="entry name" value="Homodimeric domain of signal transducing histidine kinase"/>
    <property type="match status" value="1"/>
</dbReference>
<protein>
    <recommendedName>
        <fullName evidence="3">histidine kinase</fullName>
        <ecNumber evidence="3">2.7.13.3</ecNumber>
    </recommendedName>
</protein>
<keyword evidence="6" id="KW-0418">Kinase</keyword>
<sequence length="731" mass="78666">MRIRSHLLLLAFGVILPVAGFSGYLTARLVEHEQQTFAQGSIERLRSTMSAVDAQVQGQITALHALGSLKALEEGDLEAYHEEAVRVLGSQPAWMNVVLVLPDGALVDNAVAPSALKKQRYVVDTEVATRAAGTRAPAIGSMVESPSLQKRGVYVGVPVMYGEQVRYVLLAFIKPEFFLTPIEKQRIDPGWVSGLVDSHGTFIARVPALEREKVGPAFWAAVQRAPEGWYRGPTTEGRDSYTAHITSGFTKWSIGLGIPAEEVLGDARSTGWAMGGGILGSLALAFLLALWLGRRVSRPIVALARAAPGIATGTALDPRGLERVAEVRTVALALNEAAVAVRERQALLEREKRALQEGDRAKDEFIAMMSHELRNPLAALTSASQLLDMVDPQHPASKHAREVIKRQTKHTARLVEDLLDVSRIVMGKAHLQPELMNLADAASSVVQTWRSSGRFEHHHVTLHAEPVWIRADRSRVEQILSNLLDNALKFSPKGSEVKVRVDGDDAGARLEVADQGPGLPAEMREHVFDLFVQGAQGLARKSGGMGIGLALVKKLAELQGGSVAAASPGDDRGAVFTVRFPSVPAPATAVVSTRAPKVITPRRILLIDDNDDLRRTLAASLSLQGHEVREAADGRAGLELAGGAALDVAIVDLGLPEIDGYEVARRLRAQGSTSRIGLVALTGYGQLEDKRKAIEAGFDEHLTKPVDPDALEEAIAFAASRDRAEQAPARK</sequence>
<dbReference type="InterPro" id="IPR011006">
    <property type="entry name" value="CheY-like_superfamily"/>
</dbReference>
<dbReference type="CDD" id="cd18774">
    <property type="entry name" value="PDC2_HK_sensor"/>
    <property type="match status" value="1"/>
</dbReference>
<dbReference type="Pfam" id="PF00512">
    <property type="entry name" value="HisKA"/>
    <property type="match status" value="1"/>
</dbReference>
<comment type="catalytic activity">
    <reaction evidence="1">
        <text>ATP + protein L-histidine = ADP + protein N-phospho-L-histidine.</text>
        <dbReference type="EC" id="2.7.13.3"/>
    </reaction>
</comment>
<organism evidence="11 12">
    <name type="scientific">Polyangium spumosum</name>
    <dbReference type="NCBI Taxonomy" id="889282"/>
    <lineage>
        <taxon>Bacteria</taxon>
        <taxon>Pseudomonadati</taxon>
        <taxon>Myxococcota</taxon>
        <taxon>Polyangia</taxon>
        <taxon>Polyangiales</taxon>
        <taxon>Polyangiaceae</taxon>
        <taxon>Polyangium</taxon>
    </lineage>
</organism>
<evidence type="ECO:0000313" key="12">
    <source>
        <dbReference type="Proteomes" id="UP000440224"/>
    </source>
</evidence>
<feature type="domain" description="HAMP" evidence="10">
    <location>
        <begin position="294"/>
        <end position="346"/>
    </location>
</feature>
<dbReference type="CDD" id="cd00075">
    <property type="entry name" value="HATPase"/>
    <property type="match status" value="1"/>
</dbReference>
<evidence type="ECO:0000256" key="7">
    <source>
        <dbReference type="PROSITE-ProRule" id="PRU00169"/>
    </source>
</evidence>
<feature type="modified residue" description="4-aspartylphosphate" evidence="7">
    <location>
        <position position="652"/>
    </location>
</feature>
<keyword evidence="12" id="KW-1185">Reference proteome</keyword>
<dbReference type="Pfam" id="PF00072">
    <property type="entry name" value="Response_reg"/>
    <property type="match status" value="1"/>
</dbReference>
<dbReference type="Pfam" id="PF02518">
    <property type="entry name" value="HATPase_c"/>
    <property type="match status" value="1"/>
</dbReference>
<evidence type="ECO:0000259" key="8">
    <source>
        <dbReference type="PROSITE" id="PS50109"/>
    </source>
</evidence>
<dbReference type="InterPro" id="IPR003660">
    <property type="entry name" value="HAMP_dom"/>
</dbReference>
<dbReference type="InterPro" id="IPR004358">
    <property type="entry name" value="Sig_transdc_His_kin-like_C"/>
</dbReference>
<dbReference type="PROSITE" id="PS50110">
    <property type="entry name" value="RESPONSE_REGULATORY"/>
    <property type="match status" value="1"/>
</dbReference>
<evidence type="ECO:0000256" key="4">
    <source>
        <dbReference type="ARBA" id="ARBA00022553"/>
    </source>
</evidence>
<dbReference type="SMART" id="SM00387">
    <property type="entry name" value="HATPase_c"/>
    <property type="match status" value="1"/>
</dbReference>
<dbReference type="InterPro" id="IPR036890">
    <property type="entry name" value="HATPase_C_sf"/>
</dbReference>
<dbReference type="SUPFAM" id="SSF55874">
    <property type="entry name" value="ATPase domain of HSP90 chaperone/DNA topoisomerase II/histidine kinase"/>
    <property type="match status" value="1"/>
</dbReference>
<dbReference type="PANTHER" id="PTHR43547:SF2">
    <property type="entry name" value="HYBRID SIGNAL TRANSDUCTION HISTIDINE KINASE C"/>
    <property type="match status" value="1"/>
</dbReference>
<dbReference type="PROSITE" id="PS50109">
    <property type="entry name" value="HIS_KIN"/>
    <property type="match status" value="1"/>
</dbReference>
<evidence type="ECO:0000313" key="11">
    <source>
        <dbReference type="EMBL" id="MRG91405.1"/>
    </source>
</evidence>
<comment type="subcellular location">
    <subcellularLocation>
        <location evidence="2">Membrane</location>
    </subcellularLocation>
</comment>
<evidence type="ECO:0000256" key="6">
    <source>
        <dbReference type="ARBA" id="ARBA00022777"/>
    </source>
</evidence>